<feature type="chain" id="PRO_5036949605" evidence="1">
    <location>
        <begin position="23"/>
        <end position="418"/>
    </location>
</feature>
<name>A0A917N9Z5_9GAMM</name>
<organism evidence="2 3">
    <name type="scientific">Shewanella gelidii</name>
    <dbReference type="NCBI Taxonomy" id="1642821"/>
    <lineage>
        <taxon>Bacteria</taxon>
        <taxon>Pseudomonadati</taxon>
        <taxon>Pseudomonadota</taxon>
        <taxon>Gammaproteobacteria</taxon>
        <taxon>Alteromonadales</taxon>
        <taxon>Shewanellaceae</taxon>
        <taxon>Shewanella</taxon>
    </lineage>
</organism>
<reference evidence="2" key="1">
    <citation type="journal article" date="2014" name="Int. J. Syst. Evol. Microbiol.">
        <title>Complete genome sequence of Corynebacterium casei LMG S-19264T (=DSM 44701T), isolated from a smear-ripened cheese.</title>
        <authorList>
            <consortium name="US DOE Joint Genome Institute (JGI-PGF)"/>
            <person name="Walter F."/>
            <person name="Albersmeier A."/>
            <person name="Kalinowski J."/>
            <person name="Ruckert C."/>
        </authorList>
    </citation>
    <scope>NUCLEOTIDE SEQUENCE</scope>
    <source>
        <strain evidence="2">JCM 30804</strain>
    </source>
</reference>
<accession>A0A917N9Z5</accession>
<evidence type="ECO:0000313" key="3">
    <source>
        <dbReference type="Proteomes" id="UP000613743"/>
    </source>
</evidence>
<dbReference type="AlphaFoldDB" id="A0A917N9Z5"/>
<gene>
    <name evidence="2" type="ORF">GCM10009332_18720</name>
</gene>
<evidence type="ECO:0000256" key="1">
    <source>
        <dbReference type="SAM" id="SignalP"/>
    </source>
</evidence>
<dbReference type="Proteomes" id="UP000613743">
    <property type="component" value="Unassembled WGS sequence"/>
</dbReference>
<dbReference type="EMBL" id="BMPZ01000004">
    <property type="protein sequence ID" value="GGI81668.1"/>
    <property type="molecule type" value="Genomic_DNA"/>
</dbReference>
<sequence>MRALLLCTGLTLLLGACGSSDSDDDDTPVIPPAPAVITGVFLDSPVMNIGYSTATQSGNTNAMGEFSYVAGEEVTFAIGDLVFPSTMAMPTVTPLNIASSEDVTDSSVINMIRLLQTLDQDGNPDNGITITQTAIDSASVVDFSQSVDDFASSSAVTMTITNGGQDDAVMGLVSEQEAIAHFNDQLLDNDVTVGITGTWLASDDENDLLLFMFFNDGTYVHMEVDESDTEETSGAEWGTYQRDASSNLITVTQTFDENGDTGLTDFVGDGAPFLYATLIDDVLTATIDENGNDSIDATVTFNRQPNDGIVGTWKALNDDNDILLLHFMANGQYVHFEVDDSDPQEESGMEWGNYSLDTQTGRATATQVFDSNSDTGLTGFTANADAMLFMMADGNVLTLTVDEDGDGMNDETLMFERR</sequence>
<evidence type="ECO:0000313" key="2">
    <source>
        <dbReference type="EMBL" id="GGI81668.1"/>
    </source>
</evidence>
<feature type="signal peptide" evidence="1">
    <location>
        <begin position="1"/>
        <end position="22"/>
    </location>
</feature>
<dbReference type="RefSeq" id="WP_188920187.1">
    <property type="nucleotide sequence ID" value="NZ_BMPZ01000004.1"/>
</dbReference>
<comment type="caution">
    <text evidence="2">The sequence shown here is derived from an EMBL/GenBank/DDBJ whole genome shotgun (WGS) entry which is preliminary data.</text>
</comment>
<reference evidence="2" key="2">
    <citation type="submission" date="2020-09" db="EMBL/GenBank/DDBJ databases">
        <authorList>
            <person name="Sun Q."/>
            <person name="Ohkuma M."/>
        </authorList>
    </citation>
    <scope>NUCLEOTIDE SEQUENCE</scope>
    <source>
        <strain evidence="2">JCM 30804</strain>
    </source>
</reference>
<protein>
    <submittedName>
        <fullName evidence="2">Uncharacterized protein</fullName>
    </submittedName>
</protein>
<proteinExistence type="predicted"/>
<keyword evidence="1" id="KW-0732">Signal</keyword>
<keyword evidence="3" id="KW-1185">Reference proteome</keyword>
<dbReference type="PROSITE" id="PS51257">
    <property type="entry name" value="PROKAR_LIPOPROTEIN"/>
    <property type="match status" value="1"/>
</dbReference>